<dbReference type="InterPro" id="IPR023271">
    <property type="entry name" value="Aquaporin-like"/>
</dbReference>
<dbReference type="OrthoDB" id="3222at2759"/>
<evidence type="ECO:0000256" key="1">
    <source>
        <dbReference type="ARBA" id="ARBA00004141"/>
    </source>
</evidence>
<dbReference type="GO" id="GO:0015250">
    <property type="term" value="F:water channel activity"/>
    <property type="evidence" value="ECO:0007669"/>
    <property type="project" value="TreeGrafter"/>
</dbReference>
<comment type="subcellular location">
    <subcellularLocation>
        <location evidence="1">Membrane</location>
        <topology evidence="1">Multi-pass membrane protein</topology>
    </subcellularLocation>
</comment>
<keyword evidence="7 10" id="KW-0472">Membrane</keyword>
<feature type="transmembrane region" description="Helical" evidence="10">
    <location>
        <begin position="72"/>
        <end position="92"/>
    </location>
</feature>
<dbReference type="InterPro" id="IPR022357">
    <property type="entry name" value="MIP_CS"/>
</dbReference>
<evidence type="ECO:0000256" key="9">
    <source>
        <dbReference type="SAM" id="MobiDB-lite"/>
    </source>
</evidence>
<dbReference type="InterPro" id="IPR000425">
    <property type="entry name" value="MIP"/>
</dbReference>
<feature type="transmembrane region" description="Helical" evidence="10">
    <location>
        <begin position="214"/>
        <end position="239"/>
    </location>
</feature>
<accession>A0A5C3MVM4</accession>
<evidence type="ECO:0000256" key="2">
    <source>
        <dbReference type="ARBA" id="ARBA00006175"/>
    </source>
</evidence>
<dbReference type="InterPro" id="IPR050363">
    <property type="entry name" value="MIP/Aquaporin"/>
</dbReference>
<feature type="transmembrane region" description="Helical" evidence="10">
    <location>
        <begin position="120"/>
        <end position="139"/>
    </location>
</feature>
<evidence type="ECO:0000256" key="6">
    <source>
        <dbReference type="ARBA" id="ARBA00022989"/>
    </source>
</evidence>
<gene>
    <name evidence="11" type="ORF">OE88DRAFT_743576</name>
</gene>
<feature type="transmembrane region" description="Helical" evidence="10">
    <location>
        <begin position="180"/>
        <end position="202"/>
    </location>
</feature>
<keyword evidence="5" id="KW-0677">Repeat</keyword>
<dbReference type="GO" id="GO:0005886">
    <property type="term" value="C:plasma membrane"/>
    <property type="evidence" value="ECO:0007669"/>
    <property type="project" value="TreeGrafter"/>
</dbReference>
<keyword evidence="12" id="KW-1185">Reference proteome</keyword>
<dbReference type="PRINTS" id="PR00783">
    <property type="entry name" value="MINTRINSICP"/>
</dbReference>
<name>A0A5C3MVM4_9AGAM</name>
<keyword evidence="3 8" id="KW-0813">Transport</keyword>
<evidence type="ECO:0000256" key="5">
    <source>
        <dbReference type="ARBA" id="ARBA00022737"/>
    </source>
</evidence>
<dbReference type="SUPFAM" id="SSF81338">
    <property type="entry name" value="Aquaporin-like"/>
    <property type="match status" value="1"/>
</dbReference>
<sequence length="333" mass="36090">MPNLEGKLRYADVRPRGGALSLWERSRRRNAHWLMECFAEAFGCFLYVYCGVGSTAGYVLGTLLDLPGVSSVFQIGFAYALGIVLALVICAPTSGGHFNPAMTIAAAVFRGFSWKKVPRYIVAQILGGYIACLLVYVQYREQILLVDEALLAKGTLSAINFTPQGPAGIFGLYPGSPYNLGYVFLNELTVDFVIAMTIFSCLDPSNFFAPPAAVPWIIAFAYAVCIWGYAPVGIAANTARDLGGRLMVLTIWGTEAAGGRYAAIAALTNIPVTLFAGFLYEMLLADSNKIIPDAQREFIECHQAHHDMDDDTIGGRSPSSVRVDEKMVPSLEA</sequence>
<keyword evidence="6 10" id="KW-1133">Transmembrane helix</keyword>
<evidence type="ECO:0000313" key="12">
    <source>
        <dbReference type="Proteomes" id="UP000305948"/>
    </source>
</evidence>
<evidence type="ECO:0000256" key="3">
    <source>
        <dbReference type="ARBA" id="ARBA00022448"/>
    </source>
</evidence>
<dbReference type="PANTHER" id="PTHR43829">
    <property type="entry name" value="AQUAPORIN OR AQUAGLYCEROPORIN RELATED"/>
    <property type="match status" value="1"/>
</dbReference>
<feature type="transmembrane region" description="Helical" evidence="10">
    <location>
        <begin position="259"/>
        <end position="280"/>
    </location>
</feature>
<protein>
    <submittedName>
        <fullName evidence="11">Aquaporin-like protein</fullName>
    </submittedName>
</protein>
<feature type="transmembrane region" description="Helical" evidence="10">
    <location>
        <begin position="37"/>
        <end position="60"/>
    </location>
</feature>
<evidence type="ECO:0000256" key="8">
    <source>
        <dbReference type="RuleBase" id="RU000477"/>
    </source>
</evidence>
<dbReference type="Pfam" id="PF00230">
    <property type="entry name" value="MIP"/>
    <property type="match status" value="1"/>
</dbReference>
<organism evidence="11 12">
    <name type="scientific">Heliocybe sulcata</name>
    <dbReference type="NCBI Taxonomy" id="5364"/>
    <lineage>
        <taxon>Eukaryota</taxon>
        <taxon>Fungi</taxon>
        <taxon>Dikarya</taxon>
        <taxon>Basidiomycota</taxon>
        <taxon>Agaricomycotina</taxon>
        <taxon>Agaricomycetes</taxon>
        <taxon>Gloeophyllales</taxon>
        <taxon>Gloeophyllaceae</taxon>
        <taxon>Heliocybe</taxon>
    </lineage>
</organism>
<proteinExistence type="inferred from homology"/>
<keyword evidence="4 8" id="KW-0812">Transmembrane</keyword>
<dbReference type="Gene3D" id="1.20.1080.10">
    <property type="entry name" value="Glycerol uptake facilitator protein"/>
    <property type="match status" value="1"/>
</dbReference>
<feature type="region of interest" description="Disordered" evidence="9">
    <location>
        <begin position="309"/>
        <end position="333"/>
    </location>
</feature>
<dbReference type="AlphaFoldDB" id="A0A5C3MVM4"/>
<dbReference type="STRING" id="5364.A0A5C3MVM4"/>
<dbReference type="Proteomes" id="UP000305948">
    <property type="component" value="Unassembled WGS sequence"/>
</dbReference>
<evidence type="ECO:0000256" key="7">
    <source>
        <dbReference type="ARBA" id="ARBA00023136"/>
    </source>
</evidence>
<comment type="similarity">
    <text evidence="2 8">Belongs to the MIP/aquaporin (TC 1.A.8) family.</text>
</comment>
<dbReference type="GO" id="GO:0015254">
    <property type="term" value="F:glycerol channel activity"/>
    <property type="evidence" value="ECO:0007669"/>
    <property type="project" value="TreeGrafter"/>
</dbReference>
<evidence type="ECO:0000256" key="4">
    <source>
        <dbReference type="ARBA" id="ARBA00022692"/>
    </source>
</evidence>
<dbReference type="EMBL" id="ML213522">
    <property type="protein sequence ID" value="TFK47798.1"/>
    <property type="molecule type" value="Genomic_DNA"/>
</dbReference>
<dbReference type="PANTHER" id="PTHR43829:SF14">
    <property type="entry name" value="AQUAPORIN 3"/>
    <property type="match status" value="1"/>
</dbReference>
<reference evidence="11 12" key="1">
    <citation type="journal article" date="2019" name="Nat. Ecol. Evol.">
        <title>Megaphylogeny resolves global patterns of mushroom evolution.</title>
        <authorList>
            <person name="Varga T."/>
            <person name="Krizsan K."/>
            <person name="Foldi C."/>
            <person name="Dima B."/>
            <person name="Sanchez-Garcia M."/>
            <person name="Sanchez-Ramirez S."/>
            <person name="Szollosi G.J."/>
            <person name="Szarkandi J.G."/>
            <person name="Papp V."/>
            <person name="Albert L."/>
            <person name="Andreopoulos W."/>
            <person name="Angelini C."/>
            <person name="Antonin V."/>
            <person name="Barry K.W."/>
            <person name="Bougher N.L."/>
            <person name="Buchanan P."/>
            <person name="Buyck B."/>
            <person name="Bense V."/>
            <person name="Catcheside P."/>
            <person name="Chovatia M."/>
            <person name="Cooper J."/>
            <person name="Damon W."/>
            <person name="Desjardin D."/>
            <person name="Finy P."/>
            <person name="Geml J."/>
            <person name="Haridas S."/>
            <person name="Hughes K."/>
            <person name="Justo A."/>
            <person name="Karasinski D."/>
            <person name="Kautmanova I."/>
            <person name="Kiss B."/>
            <person name="Kocsube S."/>
            <person name="Kotiranta H."/>
            <person name="LaButti K.M."/>
            <person name="Lechner B.E."/>
            <person name="Liimatainen K."/>
            <person name="Lipzen A."/>
            <person name="Lukacs Z."/>
            <person name="Mihaltcheva S."/>
            <person name="Morgado L.N."/>
            <person name="Niskanen T."/>
            <person name="Noordeloos M.E."/>
            <person name="Ohm R.A."/>
            <person name="Ortiz-Santana B."/>
            <person name="Ovrebo C."/>
            <person name="Racz N."/>
            <person name="Riley R."/>
            <person name="Savchenko A."/>
            <person name="Shiryaev A."/>
            <person name="Soop K."/>
            <person name="Spirin V."/>
            <person name="Szebenyi C."/>
            <person name="Tomsovsky M."/>
            <person name="Tulloss R.E."/>
            <person name="Uehling J."/>
            <person name="Grigoriev I.V."/>
            <person name="Vagvolgyi C."/>
            <person name="Papp T."/>
            <person name="Martin F.M."/>
            <person name="Miettinen O."/>
            <person name="Hibbett D.S."/>
            <person name="Nagy L.G."/>
        </authorList>
    </citation>
    <scope>NUCLEOTIDE SEQUENCE [LARGE SCALE GENOMIC DNA]</scope>
    <source>
        <strain evidence="11 12">OMC1185</strain>
    </source>
</reference>
<evidence type="ECO:0000256" key="10">
    <source>
        <dbReference type="SAM" id="Phobius"/>
    </source>
</evidence>
<evidence type="ECO:0000313" key="11">
    <source>
        <dbReference type="EMBL" id="TFK47798.1"/>
    </source>
</evidence>
<dbReference type="PROSITE" id="PS00221">
    <property type="entry name" value="MIP"/>
    <property type="match status" value="1"/>
</dbReference>